<protein>
    <submittedName>
        <fullName evidence="1">Uncharacterized protein</fullName>
    </submittedName>
</protein>
<accession>A0A0B7B540</accession>
<dbReference type="EMBL" id="HACG01041112">
    <property type="protein sequence ID" value="CEK87977.1"/>
    <property type="molecule type" value="Transcribed_RNA"/>
</dbReference>
<organism evidence="1">
    <name type="scientific">Arion vulgaris</name>
    <dbReference type="NCBI Taxonomy" id="1028688"/>
    <lineage>
        <taxon>Eukaryota</taxon>
        <taxon>Metazoa</taxon>
        <taxon>Spiralia</taxon>
        <taxon>Lophotrochozoa</taxon>
        <taxon>Mollusca</taxon>
        <taxon>Gastropoda</taxon>
        <taxon>Heterobranchia</taxon>
        <taxon>Euthyneura</taxon>
        <taxon>Panpulmonata</taxon>
        <taxon>Eupulmonata</taxon>
        <taxon>Stylommatophora</taxon>
        <taxon>Helicina</taxon>
        <taxon>Arionoidea</taxon>
        <taxon>Arionidae</taxon>
        <taxon>Arion</taxon>
    </lineage>
</organism>
<name>A0A0B7B540_9EUPU</name>
<proteinExistence type="predicted"/>
<evidence type="ECO:0000313" key="1">
    <source>
        <dbReference type="EMBL" id="CEK87977.1"/>
    </source>
</evidence>
<reference evidence="1" key="1">
    <citation type="submission" date="2014-12" db="EMBL/GenBank/DDBJ databases">
        <title>Insight into the proteome of Arion vulgaris.</title>
        <authorList>
            <person name="Aradska J."/>
            <person name="Bulat T."/>
            <person name="Smidak R."/>
            <person name="Sarate P."/>
            <person name="Gangsoo J."/>
            <person name="Sialana F."/>
            <person name="Bilban M."/>
            <person name="Lubec G."/>
        </authorList>
    </citation>
    <scope>NUCLEOTIDE SEQUENCE</scope>
    <source>
        <tissue evidence="1">Skin</tissue>
    </source>
</reference>
<gene>
    <name evidence="1" type="primary">ORF162471</name>
</gene>
<sequence length="74" mass="8263">MKASTPKGSMSGYYSILDAKLLSLGKCSQFWVTVNDICVLINRQIYFCIGRSPTVIFVRFPKQSQVAEQLSLGK</sequence>
<dbReference type="AlphaFoldDB" id="A0A0B7B540"/>